<accession>T2I816</accession>
<sequence length="37" mass="3936">MHNLEGVIAVIEGLIPLTPLGKGGNKRKVIQAISLRV</sequence>
<evidence type="ECO:0000313" key="2">
    <source>
        <dbReference type="Proteomes" id="UP000018348"/>
    </source>
</evidence>
<protein>
    <submittedName>
        <fullName evidence="1">Uncharacterized protein</fullName>
    </submittedName>
</protein>
<reference evidence="1 2" key="1">
    <citation type="submission" date="2013-01" db="EMBL/GenBank/DDBJ databases">
        <authorList>
            <person name="Bench S."/>
        </authorList>
    </citation>
    <scope>NUCLEOTIDE SEQUENCE [LARGE SCALE GENOMIC DNA]</scope>
    <source>
        <strain evidence="1 2">WH 8502</strain>
    </source>
</reference>
<evidence type="ECO:0000313" key="1">
    <source>
        <dbReference type="EMBL" id="CCQ48934.1"/>
    </source>
</evidence>
<organism evidence="1 2">
    <name type="scientific">Crocosphaera watsonii WH 8502</name>
    <dbReference type="NCBI Taxonomy" id="423474"/>
    <lineage>
        <taxon>Bacteria</taxon>
        <taxon>Bacillati</taxon>
        <taxon>Cyanobacteriota</taxon>
        <taxon>Cyanophyceae</taxon>
        <taxon>Oscillatoriophycideae</taxon>
        <taxon>Chroococcales</taxon>
        <taxon>Aphanothecaceae</taxon>
        <taxon>Crocosphaera</taxon>
    </lineage>
</organism>
<reference evidence="1 2" key="2">
    <citation type="submission" date="2013-09" db="EMBL/GenBank/DDBJ databases">
        <title>Whole genome comparison of six Crocosphaera watsonii strains with differing phenotypes.</title>
        <authorList>
            <person name="Bench S.R."/>
            <person name="Heller P."/>
            <person name="Frank I."/>
            <person name="Arciniega M."/>
            <person name="Shilova I.N."/>
            <person name="Zehr J.P."/>
        </authorList>
    </citation>
    <scope>NUCLEOTIDE SEQUENCE [LARGE SCALE GENOMIC DNA]</scope>
    <source>
        <strain evidence="1 2">WH 8502</strain>
    </source>
</reference>
<gene>
    <name evidence="1" type="ORF">CWATWH8502_3295</name>
</gene>
<dbReference type="AlphaFoldDB" id="T2I816"/>
<dbReference type="Proteomes" id="UP000018348">
    <property type="component" value="Unassembled WGS sequence"/>
</dbReference>
<proteinExistence type="predicted"/>
<dbReference type="EMBL" id="CAQK01000043">
    <property type="protein sequence ID" value="CCQ48934.1"/>
    <property type="molecule type" value="Genomic_DNA"/>
</dbReference>
<name>T2I816_CROWT</name>
<comment type="caution">
    <text evidence="1">The sequence shown here is derived from an EMBL/GenBank/DDBJ whole genome shotgun (WGS) entry which is preliminary data.</text>
</comment>